<protein>
    <recommendedName>
        <fullName evidence="4">Outer membrane protein beta-barrel domain-containing protein</fullName>
    </recommendedName>
</protein>
<dbReference type="OrthoDB" id="1200857at2"/>
<dbReference type="SUPFAM" id="SSF103515">
    <property type="entry name" value="Autotransporter"/>
    <property type="match status" value="1"/>
</dbReference>
<organism evidence="2 3">
    <name type="scientific">Polaribacter glomeratus</name>
    <dbReference type="NCBI Taxonomy" id="102"/>
    <lineage>
        <taxon>Bacteria</taxon>
        <taxon>Pseudomonadati</taxon>
        <taxon>Bacteroidota</taxon>
        <taxon>Flavobacteriia</taxon>
        <taxon>Flavobacteriales</taxon>
        <taxon>Flavobacteriaceae</taxon>
    </lineage>
</organism>
<keyword evidence="1" id="KW-0732">Signal</keyword>
<feature type="signal peptide" evidence="1">
    <location>
        <begin position="1"/>
        <end position="22"/>
    </location>
</feature>
<dbReference type="RefSeq" id="WP_105020136.1">
    <property type="nucleotide sequence ID" value="NZ_MSCM01000001.1"/>
</dbReference>
<evidence type="ECO:0000313" key="3">
    <source>
        <dbReference type="Proteomes" id="UP000239068"/>
    </source>
</evidence>
<name>A0A2S7WWC0_9FLAO</name>
<dbReference type="InterPro" id="IPR036709">
    <property type="entry name" value="Autotransporte_beta_dom_sf"/>
</dbReference>
<dbReference type="AlphaFoldDB" id="A0A2S7WWC0"/>
<evidence type="ECO:0008006" key="4">
    <source>
        <dbReference type="Google" id="ProtNLM"/>
    </source>
</evidence>
<gene>
    <name evidence="2" type="ORF">BTO16_02805</name>
</gene>
<comment type="caution">
    <text evidence="2">The sequence shown here is derived from an EMBL/GenBank/DDBJ whole genome shotgun (WGS) entry which is preliminary data.</text>
</comment>
<accession>A0A2S7WWC0</accession>
<keyword evidence="3" id="KW-1185">Reference proteome</keyword>
<dbReference type="EMBL" id="MSCM01000001">
    <property type="protein sequence ID" value="PQJ81562.1"/>
    <property type="molecule type" value="Genomic_DNA"/>
</dbReference>
<feature type="chain" id="PRO_5015604718" description="Outer membrane protein beta-barrel domain-containing protein" evidence="1">
    <location>
        <begin position="23"/>
        <end position="227"/>
    </location>
</feature>
<evidence type="ECO:0000313" key="2">
    <source>
        <dbReference type="EMBL" id="PQJ81562.1"/>
    </source>
</evidence>
<reference evidence="2 3" key="1">
    <citation type="submission" date="2016-12" db="EMBL/GenBank/DDBJ databases">
        <title>Trade-off between light-utilization and light-protection in marine flavobacteria.</title>
        <authorList>
            <person name="Kumagai Y."/>
            <person name="Yoshizawa S."/>
            <person name="Kogure K."/>
            <person name="Iwasaki W."/>
        </authorList>
    </citation>
    <scope>NUCLEOTIDE SEQUENCE [LARGE SCALE GENOMIC DNA]</scope>
    <source>
        <strain evidence="2 3">ATCC 43844</strain>
    </source>
</reference>
<dbReference type="Proteomes" id="UP000239068">
    <property type="component" value="Unassembled WGS sequence"/>
</dbReference>
<sequence length="227" mass="25953">MKNKTKFSLLLLYTLQFSAGYAQQVYVETGFETAYFKDYVNNLGENTLDLKSAKSQNFFLESGIRLNIYKDRLKLNAGASYNNYKINTGFFAGNTSIPLTYDLTYVGLKTGLNLAIINEPLFKLQVHSHLSYDFLTSGTSKYRDVVNDLIKDNTFDRTLLRFHRGLSAEFLISDTISTYVSYNLADSFREKNQDSNIEEIYTFRTNSFSVGLLFSIVNPRNKCYGGF</sequence>
<proteinExistence type="predicted"/>
<evidence type="ECO:0000256" key="1">
    <source>
        <dbReference type="SAM" id="SignalP"/>
    </source>
</evidence>